<geneLocation type="plasmid" evidence="2">
    <name>p5d_fsymbiotica-1</name>
</geneLocation>
<sequence length="196" mass="22563">MNSRLPKPDKNIPKFLVEYDELKKYLATHQSNDGTELFKECEKIVDEIYEKTIGTETPSALTQKVMDATAKIKRFLGFADIPTDIPTEQYDKVVTKMFNFLRQYDKLEEYLKTHESNDGTKLFTEYEPLAGALTKIAPGQKISDELIEKAVKATTKIKKYFTSVGKSTQYLANSPDTTEVSSYRERFFNNYMCDDD</sequence>
<protein>
    <submittedName>
        <fullName evidence="1">Uncharacterized protein</fullName>
    </submittedName>
</protein>
<reference evidence="1 2" key="1">
    <citation type="submission" date="2017-05" db="EMBL/GenBank/DDBJ databases">
        <title>Genome sequence of Candidatus Fukatsuia symbiotica and Candidatus Hamiltonella defensa from Acyrthosiphon pisum strain 5D.</title>
        <authorList>
            <person name="Patel V.A."/>
            <person name="Chevignon G."/>
            <person name="Russell J.A."/>
            <person name="Oliver K.M."/>
        </authorList>
    </citation>
    <scope>NUCLEOTIDE SEQUENCE [LARGE SCALE GENOMIC DNA]</scope>
    <source>
        <strain evidence="1 2">5D</strain>
        <plasmid evidence="2">p5d_fsymbiotica-1</plasmid>
    </source>
</reference>
<gene>
    <name evidence="1" type="ORF">CCS41_13985</name>
</gene>
<dbReference type="Proteomes" id="UP000261875">
    <property type="component" value="Plasmid p5D_Fsymbiotica-1"/>
</dbReference>
<accession>A0A2U8I8M2</accession>
<dbReference type="EMBL" id="CP021660">
    <property type="protein sequence ID" value="AWK15532.1"/>
    <property type="molecule type" value="Genomic_DNA"/>
</dbReference>
<name>A0A2U8I8M2_9GAMM</name>
<organism evidence="1 2">
    <name type="scientific">Candidatus Fukatsuia symbiotica</name>
    <dbReference type="NCBI Taxonomy" id="1878942"/>
    <lineage>
        <taxon>Bacteria</taxon>
        <taxon>Pseudomonadati</taxon>
        <taxon>Pseudomonadota</taxon>
        <taxon>Gammaproteobacteria</taxon>
        <taxon>Enterobacterales</taxon>
        <taxon>Yersiniaceae</taxon>
        <taxon>Candidatus Fukatsuia</taxon>
    </lineage>
</organism>
<evidence type="ECO:0000313" key="1">
    <source>
        <dbReference type="EMBL" id="AWK15532.1"/>
    </source>
</evidence>
<evidence type="ECO:0000313" key="2">
    <source>
        <dbReference type="Proteomes" id="UP000261875"/>
    </source>
</evidence>
<dbReference type="RefSeq" id="WP_119797845.1">
    <property type="nucleotide sequence ID" value="NZ_CP021660.1"/>
</dbReference>
<dbReference type="KEGG" id="fsm:CCS41_13985"/>
<dbReference type="AlphaFoldDB" id="A0A2U8I8M2"/>
<proteinExistence type="predicted"/>
<keyword evidence="2" id="KW-1185">Reference proteome</keyword>
<keyword evidence="1" id="KW-0614">Plasmid</keyword>